<reference evidence="1 2" key="1">
    <citation type="submission" date="2022-03" db="EMBL/GenBank/DDBJ databases">
        <authorList>
            <person name="Nunn A."/>
            <person name="Chopra R."/>
            <person name="Nunn A."/>
            <person name="Contreras Garrido A."/>
        </authorList>
    </citation>
    <scope>NUCLEOTIDE SEQUENCE [LARGE SCALE GENOMIC DNA]</scope>
</reference>
<protein>
    <submittedName>
        <fullName evidence="1">Uncharacterized protein</fullName>
    </submittedName>
</protein>
<gene>
    <name evidence="1" type="ORF">TAV2_LOCUS14732</name>
</gene>
<evidence type="ECO:0000313" key="2">
    <source>
        <dbReference type="Proteomes" id="UP000836841"/>
    </source>
</evidence>
<dbReference type="AlphaFoldDB" id="A0AAU9S3Y0"/>
<keyword evidence="2" id="KW-1185">Reference proteome</keyword>
<evidence type="ECO:0000313" key="1">
    <source>
        <dbReference type="EMBL" id="CAH2057749.1"/>
    </source>
</evidence>
<accession>A0AAU9S3Y0</accession>
<proteinExistence type="predicted"/>
<sequence>FSPNISRIEGRRVTASNGLTTLASTGMIEWGGARSKENRTPFKSLPPYCCALTNDGSVFELTTIVPYIRKFGKH</sequence>
<organism evidence="1 2">
    <name type="scientific">Thlaspi arvense</name>
    <name type="common">Field penny-cress</name>
    <dbReference type="NCBI Taxonomy" id="13288"/>
    <lineage>
        <taxon>Eukaryota</taxon>
        <taxon>Viridiplantae</taxon>
        <taxon>Streptophyta</taxon>
        <taxon>Embryophyta</taxon>
        <taxon>Tracheophyta</taxon>
        <taxon>Spermatophyta</taxon>
        <taxon>Magnoliopsida</taxon>
        <taxon>eudicotyledons</taxon>
        <taxon>Gunneridae</taxon>
        <taxon>Pentapetalae</taxon>
        <taxon>rosids</taxon>
        <taxon>malvids</taxon>
        <taxon>Brassicales</taxon>
        <taxon>Brassicaceae</taxon>
        <taxon>Thlaspideae</taxon>
        <taxon>Thlaspi</taxon>
    </lineage>
</organism>
<dbReference type="Proteomes" id="UP000836841">
    <property type="component" value="Chromosome 4"/>
</dbReference>
<name>A0AAU9S3Y0_THLAR</name>
<feature type="non-terminal residue" evidence="1">
    <location>
        <position position="1"/>
    </location>
</feature>
<dbReference type="EMBL" id="OU466860">
    <property type="protein sequence ID" value="CAH2057749.1"/>
    <property type="molecule type" value="Genomic_DNA"/>
</dbReference>